<dbReference type="InterPro" id="IPR031099">
    <property type="entry name" value="BRCA1-associated"/>
</dbReference>
<protein>
    <submittedName>
        <fullName evidence="14">Uncharacterized protein</fullName>
    </submittedName>
</protein>
<dbReference type="PANTHER" id="PTHR13763:SF9">
    <property type="entry name" value="BRCA1-ASSOCIATED RING DOMAIN PROTEIN 1"/>
    <property type="match status" value="1"/>
</dbReference>
<evidence type="ECO:0000313" key="14">
    <source>
        <dbReference type="EMBL" id="KAF3436111.1"/>
    </source>
</evidence>
<dbReference type="Pfam" id="PF13771">
    <property type="entry name" value="zf-HC5HC2H"/>
    <property type="match status" value="1"/>
</dbReference>
<keyword evidence="15" id="KW-1185">Reference proteome</keyword>
<comment type="caution">
    <text evidence="14">The sequence shown here is derived from an EMBL/GenBank/DDBJ whole genome shotgun (WGS) entry which is preliminary data.</text>
</comment>
<organism evidence="14 15">
    <name type="scientific">Rhamnella rubrinervis</name>
    <dbReference type="NCBI Taxonomy" id="2594499"/>
    <lineage>
        <taxon>Eukaryota</taxon>
        <taxon>Viridiplantae</taxon>
        <taxon>Streptophyta</taxon>
        <taxon>Embryophyta</taxon>
        <taxon>Tracheophyta</taxon>
        <taxon>Spermatophyta</taxon>
        <taxon>Magnoliopsida</taxon>
        <taxon>eudicotyledons</taxon>
        <taxon>Gunneridae</taxon>
        <taxon>Pentapetalae</taxon>
        <taxon>rosids</taxon>
        <taxon>fabids</taxon>
        <taxon>Rosales</taxon>
        <taxon>Rhamnaceae</taxon>
        <taxon>rhamnoid group</taxon>
        <taxon>Rhamneae</taxon>
        <taxon>Rhamnella</taxon>
    </lineage>
</organism>
<dbReference type="Pfam" id="PF13445">
    <property type="entry name" value="zf-RING_UBOX"/>
    <property type="match status" value="1"/>
</dbReference>
<feature type="region of interest" description="Disordered" evidence="10">
    <location>
        <begin position="189"/>
        <end position="212"/>
    </location>
</feature>
<evidence type="ECO:0000259" key="13">
    <source>
        <dbReference type="PROSITE" id="PS51805"/>
    </source>
</evidence>
<feature type="domain" description="BRCT" evidence="12">
    <location>
        <begin position="509"/>
        <end position="598"/>
    </location>
</feature>
<dbReference type="InterPro" id="IPR001357">
    <property type="entry name" value="BRCT_dom"/>
</dbReference>
<evidence type="ECO:0000256" key="6">
    <source>
        <dbReference type="ARBA" id="ARBA00022833"/>
    </source>
</evidence>
<dbReference type="FunFam" id="3.40.50.10190:FF:000006">
    <property type="entry name" value="Breast cancer type 1 susceptibility protein homolog"/>
    <property type="match status" value="1"/>
</dbReference>
<evidence type="ECO:0000259" key="11">
    <source>
        <dbReference type="PROSITE" id="PS50089"/>
    </source>
</evidence>
<dbReference type="GO" id="GO:0000724">
    <property type="term" value="P:double-strand break repair via homologous recombination"/>
    <property type="evidence" value="ECO:0007669"/>
    <property type="project" value="TreeGrafter"/>
</dbReference>
<evidence type="ECO:0000256" key="5">
    <source>
        <dbReference type="ARBA" id="ARBA00022771"/>
    </source>
</evidence>
<comment type="subcellular location">
    <subcellularLocation>
        <location evidence="1">Nucleus</location>
    </subcellularLocation>
</comment>
<evidence type="ECO:0000256" key="3">
    <source>
        <dbReference type="ARBA" id="ARBA00022737"/>
    </source>
</evidence>
<dbReference type="SUPFAM" id="SSF52113">
    <property type="entry name" value="BRCT domain"/>
    <property type="match status" value="2"/>
</dbReference>
<keyword evidence="2" id="KW-0479">Metal-binding</keyword>
<dbReference type="InterPro" id="IPR013083">
    <property type="entry name" value="Znf_RING/FYVE/PHD"/>
</dbReference>
<dbReference type="OrthoDB" id="2384350at2759"/>
<dbReference type="InterPro" id="IPR036420">
    <property type="entry name" value="BRCT_dom_sf"/>
</dbReference>
<sequence length="733" mass="81295">MVDSTKCNTRLMNPWVLNFQKLGLELKCPLCLNFLSRPILLPCSHIFCKSCIPCSSQFGAVCSVCKSRYADGDLRPVPFMENMARIYKCLDSTFSVNLFQPVSSDDERNLGQSPVSMNIKFDNKVSKESPKAAQGENSRSEQSYFPVPAKQGWVDVPFVKDEVDKSVEVGNHNTTDIKDKKIEVTGKRGTKFDSTMNPDSPSSSSRIKAEGTEECRTVDIEMNRMEQLLPDSPPSLDDAKGSDDDNFYQVSERSSENWLIKRPRENDGNKIGQLGNCSFASENDSNLREAKRAKKLNYGHVQLGRSSANQIQAVSNSGISMTNSELKHRTKQQPIMEAPADFDGSLENKSFCAFCQSSKVSEATGPLLHYSSGNLVTGNEATHPNVIHVHRLCINWAPQVYYEGDTVKNLKAEVARGAKLKCSRCGLKGAALGCYVKSCRRSYHVTCAMEISKCRWHSDDYLMLCPGHSSVRFPNEKSRPRNRVSKDHCVPTQMSCQPSNDWVASANGEKELIFCGSALSTEEKILLVKFGKMSGMAVSKFWNPNVTHMIAATDEKGACTRTLKVLMAILNGRWILKIDWIKACMEAKHHVDEEPYEVCLDNYGCCDGPKAGRLRALTNAPKLFNGLNFYFAGDFVPSYKEDLQDLVRAAGGTVLLSKEELVAQSCDGQADPKTLVVYNIDPPEGSKLGEEVSILWQRLNEAGDIADRTGSQVIGHTWLLESIAGYKLQPIVS</sequence>
<keyword evidence="3" id="KW-0677">Repeat</keyword>
<evidence type="ECO:0000256" key="8">
    <source>
        <dbReference type="ARBA" id="ARBA00023242"/>
    </source>
</evidence>
<feature type="domain" description="BRCT" evidence="12">
    <location>
        <begin position="619"/>
        <end position="733"/>
    </location>
</feature>
<keyword evidence="5 9" id="KW-0863">Zinc-finger</keyword>
<keyword evidence="8" id="KW-0539">Nucleus</keyword>
<proteinExistence type="predicted"/>
<dbReference type="PROSITE" id="PS50089">
    <property type="entry name" value="ZF_RING_2"/>
    <property type="match status" value="1"/>
</dbReference>
<dbReference type="SUPFAM" id="SSF57850">
    <property type="entry name" value="RING/U-box"/>
    <property type="match status" value="1"/>
</dbReference>
<dbReference type="Proteomes" id="UP000796880">
    <property type="component" value="Unassembled WGS sequence"/>
</dbReference>
<reference evidence="14" key="1">
    <citation type="submission" date="2020-03" db="EMBL/GenBank/DDBJ databases">
        <title>A high-quality chromosome-level genome assembly of a woody plant with both climbing and erect habits, Rhamnella rubrinervis.</title>
        <authorList>
            <person name="Lu Z."/>
            <person name="Yang Y."/>
            <person name="Zhu X."/>
            <person name="Sun Y."/>
        </authorList>
    </citation>
    <scope>NUCLEOTIDE SEQUENCE</scope>
    <source>
        <strain evidence="14">BYM</strain>
        <tissue evidence="14">Leaf</tissue>
    </source>
</reference>
<dbReference type="InterPro" id="IPR034732">
    <property type="entry name" value="EPHD"/>
</dbReference>
<evidence type="ECO:0000256" key="1">
    <source>
        <dbReference type="ARBA" id="ARBA00004123"/>
    </source>
</evidence>
<dbReference type="SMART" id="SM00184">
    <property type="entry name" value="RING"/>
    <property type="match status" value="1"/>
</dbReference>
<gene>
    <name evidence="14" type="ORF">FNV43_RR23203</name>
</gene>
<dbReference type="PROSITE" id="PS51805">
    <property type="entry name" value="EPHD"/>
    <property type="match status" value="1"/>
</dbReference>
<dbReference type="PANTHER" id="PTHR13763">
    <property type="entry name" value="BREAST CANCER TYPE 1 SUSCEPTIBILITY PROTEIN BRCA1"/>
    <property type="match status" value="1"/>
</dbReference>
<evidence type="ECO:0000256" key="9">
    <source>
        <dbReference type="PROSITE-ProRule" id="PRU00175"/>
    </source>
</evidence>
<dbReference type="PROSITE" id="PS50172">
    <property type="entry name" value="BRCT"/>
    <property type="match status" value="2"/>
</dbReference>
<dbReference type="GO" id="GO:0008270">
    <property type="term" value="F:zinc ion binding"/>
    <property type="evidence" value="ECO:0007669"/>
    <property type="project" value="UniProtKB-KW"/>
</dbReference>
<dbReference type="PROSITE" id="PS00518">
    <property type="entry name" value="ZF_RING_1"/>
    <property type="match status" value="1"/>
</dbReference>
<dbReference type="CDD" id="cd15571">
    <property type="entry name" value="ePHD"/>
    <property type="match status" value="1"/>
</dbReference>
<feature type="domain" description="PHD-type" evidence="13">
    <location>
        <begin position="349"/>
        <end position="469"/>
    </location>
</feature>
<dbReference type="CDD" id="cd17734">
    <property type="entry name" value="BRCT_Bard1_rpt1"/>
    <property type="match status" value="1"/>
</dbReference>
<evidence type="ECO:0000256" key="2">
    <source>
        <dbReference type="ARBA" id="ARBA00022723"/>
    </source>
</evidence>
<keyword evidence="7" id="KW-0234">DNA repair</keyword>
<keyword evidence="6" id="KW-0862">Zinc</keyword>
<dbReference type="GO" id="GO:0004842">
    <property type="term" value="F:ubiquitin-protein transferase activity"/>
    <property type="evidence" value="ECO:0007669"/>
    <property type="project" value="TreeGrafter"/>
</dbReference>
<evidence type="ECO:0000256" key="7">
    <source>
        <dbReference type="ARBA" id="ARBA00023204"/>
    </source>
</evidence>
<dbReference type="Pfam" id="PF00533">
    <property type="entry name" value="BRCT"/>
    <property type="match status" value="1"/>
</dbReference>
<dbReference type="SMART" id="SM00292">
    <property type="entry name" value="BRCT"/>
    <property type="match status" value="2"/>
</dbReference>
<evidence type="ECO:0000256" key="10">
    <source>
        <dbReference type="SAM" id="MobiDB-lite"/>
    </source>
</evidence>
<dbReference type="FunFam" id="3.30.40.10:FF:000310">
    <property type="entry name" value="Breast cancer associated RING 1"/>
    <property type="match status" value="1"/>
</dbReference>
<dbReference type="InterPro" id="IPR001841">
    <property type="entry name" value="Znf_RING"/>
</dbReference>
<dbReference type="GO" id="GO:0005634">
    <property type="term" value="C:nucleus"/>
    <property type="evidence" value="ECO:0007669"/>
    <property type="project" value="UniProtKB-SubCell"/>
</dbReference>
<dbReference type="InterPro" id="IPR017907">
    <property type="entry name" value="Znf_RING_CS"/>
</dbReference>
<evidence type="ECO:0000256" key="4">
    <source>
        <dbReference type="ARBA" id="ARBA00022763"/>
    </source>
</evidence>
<feature type="compositionally biased region" description="Basic and acidic residues" evidence="10">
    <location>
        <begin position="121"/>
        <end position="130"/>
    </location>
</feature>
<accession>A0A8K0DWP3</accession>
<feature type="region of interest" description="Disordered" evidence="10">
    <location>
        <begin position="121"/>
        <end position="144"/>
    </location>
</feature>
<evidence type="ECO:0000313" key="15">
    <source>
        <dbReference type="Proteomes" id="UP000796880"/>
    </source>
</evidence>
<dbReference type="InterPro" id="IPR027370">
    <property type="entry name" value="Znf-RING_euk"/>
</dbReference>
<keyword evidence="4" id="KW-0227">DNA damage</keyword>
<dbReference type="Gene3D" id="3.40.50.10190">
    <property type="entry name" value="BRCT domain"/>
    <property type="match status" value="2"/>
</dbReference>
<evidence type="ECO:0000259" key="12">
    <source>
        <dbReference type="PROSITE" id="PS50172"/>
    </source>
</evidence>
<name>A0A8K0DWP3_9ROSA</name>
<feature type="domain" description="RING-type" evidence="11">
    <location>
        <begin position="28"/>
        <end position="66"/>
    </location>
</feature>
<dbReference type="GO" id="GO:0045944">
    <property type="term" value="P:positive regulation of transcription by RNA polymerase II"/>
    <property type="evidence" value="ECO:0007669"/>
    <property type="project" value="TreeGrafter"/>
</dbReference>
<dbReference type="Gene3D" id="3.30.40.10">
    <property type="entry name" value="Zinc/RING finger domain, C3HC4 (zinc finger)"/>
    <property type="match status" value="2"/>
</dbReference>
<dbReference type="AlphaFoldDB" id="A0A8K0DWP3"/>
<dbReference type="EMBL" id="VOIH02000010">
    <property type="protein sequence ID" value="KAF3436111.1"/>
    <property type="molecule type" value="Genomic_DNA"/>
</dbReference>